<comment type="caution">
    <text evidence="2">The sequence shown here is derived from an EMBL/GenBank/DDBJ whole genome shotgun (WGS) entry which is preliminary data.</text>
</comment>
<dbReference type="Proteomes" id="UP000571817">
    <property type="component" value="Unassembled WGS sequence"/>
</dbReference>
<gene>
    <name evidence="2" type="ORF">HNR15_003376</name>
</gene>
<dbReference type="EMBL" id="JACCFW010000001">
    <property type="protein sequence ID" value="NYJ76413.1"/>
    <property type="molecule type" value="Genomic_DNA"/>
</dbReference>
<evidence type="ECO:0000313" key="2">
    <source>
        <dbReference type="EMBL" id="NYJ76413.1"/>
    </source>
</evidence>
<dbReference type="InterPro" id="IPR002347">
    <property type="entry name" value="SDR_fam"/>
</dbReference>
<dbReference type="GO" id="GO:0005737">
    <property type="term" value="C:cytoplasm"/>
    <property type="evidence" value="ECO:0007669"/>
    <property type="project" value="TreeGrafter"/>
</dbReference>
<evidence type="ECO:0000313" key="3">
    <source>
        <dbReference type="Proteomes" id="UP000571817"/>
    </source>
</evidence>
<feature type="domain" description="NAD-dependent epimerase/dehydratase" evidence="1">
    <location>
        <begin position="5"/>
        <end position="238"/>
    </location>
</feature>
<dbReference type="InterPro" id="IPR001509">
    <property type="entry name" value="Epimerase_deHydtase"/>
</dbReference>
<dbReference type="Pfam" id="PF01370">
    <property type="entry name" value="Epimerase"/>
    <property type="match status" value="1"/>
</dbReference>
<keyword evidence="3" id="KW-1185">Reference proteome</keyword>
<dbReference type="SUPFAM" id="SSF51735">
    <property type="entry name" value="NAD(P)-binding Rossmann-fold domains"/>
    <property type="match status" value="1"/>
</dbReference>
<dbReference type="InterPro" id="IPR036291">
    <property type="entry name" value="NAD(P)-bd_dom_sf"/>
</dbReference>
<dbReference type="RefSeq" id="WP_179483473.1">
    <property type="nucleotide sequence ID" value="NZ_JACCFW010000001.1"/>
</dbReference>
<protein>
    <submittedName>
        <fullName evidence="2">Nucleoside-diphosphate-sugar epimerase</fullName>
    </submittedName>
</protein>
<accession>A0A853DK59</accession>
<sequence length="357" mass="38448">MTRLLITGASGNIGTALLRRLAGREEVEIVGLARRPPPSEPPYDDVRWQRVDLSEDSAPAALDEAMTGVDAVVHLAWAFQPTRRPDYLTRVGVGGTAAVLAAADRAGVGHFVHMSSVGAYAAKTSDTPVEESYRHTGMTSSQYSNDKAAAERLLDTYARDHPAGMTLTRIRPGIVMQRDAGAALDRYGLPAYFPARLLRYLPVLPLDGRFAIPVVHSDDVADALDRVLEQGRGGEFNLAADEPLTREIVADVLGARPVQVPATVLRAIVAGSWKVGLQPLSPDWIDLAFAVPLQNCAHAHHDLGWRPSKDPHQVLTDAIDGMADNAGTSSPALRPRSVLNRIHAVVTAGPISRRRQS</sequence>
<name>A0A853DK59_9MICO</name>
<dbReference type="PRINTS" id="PR00081">
    <property type="entry name" value="GDHRDH"/>
</dbReference>
<dbReference type="InterPro" id="IPR051783">
    <property type="entry name" value="NAD(P)-dependent_oxidoreduct"/>
</dbReference>
<dbReference type="GO" id="GO:0004029">
    <property type="term" value="F:aldehyde dehydrogenase (NAD+) activity"/>
    <property type="evidence" value="ECO:0007669"/>
    <property type="project" value="TreeGrafter"/>
</dbReference>
<dbReference type="Gene3D" id="3.40.50.720">
    <property type="entry name" value="NAD(P)-binding Rossmann-like Domain"/>
    <property type="match status" value="1"/>
</dbReference>
<dbReference type="PANTHER" id="PTHR48079:SF6">
    <property type="entry name" value="NAD(P)-BINDING DOMAIN-CONTAINING PROTEIN-RELATED"/>
    <property type="match status" value="1"/>
</dbReference>
<dbReference type="PANTHER" id="PTHR48079">
    <property type="entry name" value="PROTEIN YEEZ"/>
    <property type="match status" value="1"/>
</dbReference>
<evidence type="ECO:0000259" key="1">
    <source>
        <dbReference type="Pfam" id="PF01370"/>
    </source>
</evidence>
<dbReference type="AlphaFoldDB" id="A0A853DK59"/>
<organism evidence="2 3">
    <name type="scientific">Allobranchiibius huperziae</name>
    <dbReference type="NCBI Taxonomy" id="1874116"/>
    <lineage>
        <taxon>Bacteria</taxon>
        <taxon>Bacillati</taxon>
        <taxon>Actinomycetota</taxon>
        <taxon>Actinomycetes</taxon>
        <taxon>Micrococcales</taxon>
        <taxon>Dermacoccaceae</taxon>
        <taxon>Allobranchiibius</taxon>
    </lineage>
</organism>
<reference evidence="2 3" key="1">
    <citation type="submission" date="2020-07" db="EMBL/GenBank/DDBJ databases">
        <title>Sequencing the genomes of 1000 actinobacteria strains.</title>
        <authorList>
            <person name="Klenk H.-P."/>
        </authorList>
    </citation>
    <scope>NUCLEOTIDE SEQUENCE [LARGE SCALE GENOMIC DNA]</scope>
    <source>
        <strain evidence="2 3">DSM 29531</strain>
    </source>
</reference>
<proteinExistence type="predicted"/>